<gene>
    <name evidence="2" type="ORF">WN72_32490</name>
</gene>
<dbReference type="PANTHER" id="PTHR47623:SF1">
    <property type="entry name" value="OS09G0287300 PROTEIN"/>
    <property type="match status" value="1"/>
</dbReference>
<accession>A0AAE7P067</accession>
<reference evidence="2 3" key="1">
    <citation type="submission" date="2018-06" db="EMBL/GenBank/DDBJ databases">
        <title>Comparative genomics of Bradyrhizobium nodulating Arachidis hypogaea.</title>
        <authorList>
            <person name="Li Y."/>
        </authorList>
    </citation>
    <scope>NUCLEOTIDE SEQUENCE [LARGE SCALE GENOMIC DNA]</scope>
    <source>
        <strain evidence="2 3">CCBAU 051107</strain>
    </source>
</reference>
<dbReference type="Gene3D" id="3.40.50.1240">
    <property type="entry name" value="Phosphoglycerate mutase-like"/>
    <property type="match status" value="1"/>
</dbReference>
<evidence type="ECO:0000313" key="2">
    <source>
        <dbReference type="EMBL" id="QOZ73696.1"/>
    </source>
</evidence>
<proteinExistence type="predicted"/>
<dbReference type="EMBL" id="CP030050">
    <property type="protein sequence ID" value="QOZ73696.1"/>
    <property type="molecule type" value="Genomic_DNA"/>
</dbReference>
<dbReference type="Proteomes" id="UP000594015">
    <property type="component" value="Chromosome"/>
</dbReference>
<evidence type="ECO:0000256" key="1">
    <source>
        <dbReference type="SAM" id="MobiDB-lite"/>
    </source>
</evidence>
<dbReference type="InterPro" id="IPR029033">
    <property type="entry name" value="His_PPase_superfam"/>
</dbReference>
<dbReference type="SUPFAM" id="SSF53254">
    <property type="entry name" value="Phosphoglycerate mutase-like"/>
    <property type="match status" value="1"/>
</dbReference>
<dbReference type="AlphaFoldDB" id="A0AAE7P067"/>
<evidence type="ECO:0000313" key="3">
    <source>
        <dbReference type="Proteomes" id="UP000594015"/>
    </source>
</evidence>
<dbReference type="KEGG" id="barh:WN72_32490"/>
<dbReference type="InterPro" id="IPR013078">
    <property type="entry name" value="His_Pase_superF_clade-1"/>
</dbReference>
<dbReference type="PANTHER" id="PTHR47623">
    <property type="entry name" value="OS09G0287300 PROTEIN"/>
    <property type="match status" value="1"/>
</dbReference>
<feature type="compositionally biased region" description="Basic and acidic residues" evidence="1">
    <location>
        <begin position="17"/>
        <end position="39"/>
    </location>
</feature>
<feature type="region of interest" description="Disordered" evidence="1">
    <location>
        <begin position="15"/>
        <end position="39"/>
    </location>
</feature>
<dbReference type="Pfam" id="PF00300">
    <property type="entry name" value="His_Phos_1"/>
    <property type="match status" value="1"/>
</dbReference>
<organism evidence="2 3">
    <name type="scientific">Bradyrhizobium arachidis</name>
    <dbReference type="NCBI Taxonomy" id="858423"/>
    <lineage>
        <taxon>Bacteria</taxon>
        <taxon>Pseudomonadati</taxon>
        <taxon>Pseudomonadota</taxon>
        <taxon>Alphaproteobacteria</taxon>
        <taxon>Hyphomicrobiales</taxon>
        <taxon>Nitrobacteraceae</taxon>
        <taxon>Bradyrhizobium</taxon>
    </lineage>
</organism>
<dbReference type="SMART" id="SM00855">
    <property type="entry name" value="PGAM"/>
    <property type="match status" value="1"/>
</dbReference>
<dbReference type="CDD" id="cd07067">
    <property type="entry name" value="HP_PGM_like"/>
    <property type="match status" value="1"/>
</dbReference>
<name>A0AAE7P067_9BRAD</name>
<protein>
    <submittedName>
        <fullName evidence="2">Histidine phosphatase family protein</fullName>
    </submittedName>
</protein>
<sequence>MERFENAMRRLMLLRHAKTETDAPSGRDQDRRLDDRGHKDAAQMGDWIAAHPPVPEIVLVSHAVRARQTWDIAWEAMKDRVAAPEVEVLPELYGADPAQILESIRTATAPADPRRLLLIGHNPGMHEVALMLMGGGDPAGAKALADNLPTAGLAIFDFDVKDWSDVAYRRGKLVLFVSPKLLRSG</sequence>